<keyword evidence="3" id="KW-1185">Reference proteome</keyword>
<dbReference type="AlphaFoldDB" id="A0A845AFJ9"/>
<organism evidence="2 3">
    <name type="scientific">Qipengyuania algicida</name>
    <dbReference type="NCBI Taxonomy" id="1836209"/>
    <lineage>
        <taxon>Bacteria</taxon>
        <taxon>Pseudomonadati</taxon>
        <taxon>Pseudomonadota</taxon>
        <taxon>Alphaproteobacteria</taxon>
        <taxon>Sphingomonadales</taxon>
        <taxon>Erythrobacteraceae</taxon>
        <taxon>Qipengyuania</taxon>
    </lineage>
</organism>
<accession>A0A845AFJ9</accession>
<dbReference type="OrthoDB" id="594865at2"/>
<comment type="caution">
    <text evidence="2">The sequence shown here is derived from an EMBL/GenBank/DDBJ whole genome shotgun (WGS) entry which is preliminary data.</text>
</comment>
<reference evidence="2 3" key="1">
    <citation type="submission" date="2019-12" db="EMBL/GenBank/DDBJ databases">
        <title>Genomic-based taxomic classification of the family Erythrobacteraceae.</title>
        <authorList>
            <person name="Xu L."/>
        </authorList>
    </citation>
    <scope>NUCLEOTIDE SEQUENCE [LARGE SCALE GENOMIC DNA]</scope>
    <source>
        <strain evidence="2 3">KEMB 9005-328</strain>
    </source>
</reference>
<evidence type="ECO:0000256" key="1">
    <source>
        <dbReference type="SAM" id="SignalP"/>
    </source>
</evidence>
<dbReference type="EMBL" id="WTYA01000001">
    <property type="protein sequence ID" value="MXP27575.1"/>
    <property type="molecule type" value="Genomic_DNA"/>
</dbReference>
<feature type="chain" id="PRO_5032610168" description="PepSY domain-containing protein" evidence="1">
    <location>
        <begin position="19"/>
        <end position="262"/>
    </location>
</feature>
<evidence type="ECO:0008006" key="4">
    <source>
        <dbReference type="Google" id="ProtNLM"/>
    </source>
</evidence>
<feature type="signal peptide" evidence="1">
    <location>
        <begin position="1"/>
        <end position="18"/>
    </location>
</feature>
<evidence type="ECO:0000313" key="2">
    <source>
        <dbReference type="EMBL" id="MXP27575.1"/>
    </source>
</evidence>
<gene>
    <name evidence="2" type="ORF">GRI58_01905</name>
</gene>
<sequence length="262" mass="29296">MHRSFVSFAAMLASVSMAASPLAAMKASQLTDINGLHGRDAESSLQSRGFAHVSTNKNSMGYVYSYWWNDRDKDCVQVEVYDGRVQTINDASAQDCGHKKDNTAAVVGVVAGAAILGALLAHKSNHHDNNRHLTDREAENQYERGYTDGLHNAPYHNYDRHDAYSSGYTAGVDQRRANLSHHQQYGGYVRTAQFNDLRGARAAGGMDELGRRGFRQVDNFTSGNTRYSIQYRPQSRQCLQVTIADGRFYDLRDISRHPRCRS</sequence>
<dbReference type="RefSeq" id="WP_160751852.1">
    <property type="nucleotide sequence ID" value="NZ_WTYA01000001.1"/>
</dbReference>
<evidence type="ECO:0000313" key="3">
    <source>
        <dbReference type="Proteomes" id="UP000439780"/>
    </source>
</evidence>
<dbReference type="Proteomes" id="UP000439780">
    <property type="component" value="Unassembled WGS sequence"/>
</dbReference>
<protein>
    <recommendedName>
        <fullName evidence="4">PepSY domain-containing protein</fullName>
    </recommendedName>
</protein>
<name>A0A845AFJ9_9SPHN</name>
<proteinExistence type="predicted"/>
<keyword evidence="1" id="KW-0732">Signal</keyword>